<feature type="non-terminal residue" evidence="1">
    <location>
        <position position="475"/>
    </location>
</feature>
<comment type="caution">
    <text evidence="1">The sequence shown here is derived from an EMBL/GenBank/DDBJ whole genome shotgun (WGS) entry which is preliminary data.</text>
</comment>
<name>A0A482VIL9_ASBVE</name>
<protein>
    <submittedName>
        <fullName evidence="1">Uncharacterized protein</fullName>
    </submittedName>
</protein>
<dbReference type="STRING" id="1661398.A0A482VIL9"/>
<proteinExistence type="predicted"/>
<dbReference type="AlphaFoldDB" id="A0A482VIL9"/>
<reference evidence="1 2" key="1">
    <citation type="submission" date="2017-03" db="EMBL/GenBank/DDBJ databases">
        <title>Genome of the blue death feigning beetle - Asbolus verrucosus.</title>
        <authorList>
            <person name="Rider S.D."/>
        </authorList>
    </citation>
    <scope>NUCLEOTIDE SEQUENCE [LARGE SCALE GENOMIC DNA]</scope>
    <source>
        <strain evidence="1">Butters</strain>
        <tissue evidence="1">Head and leg muscle</tissue>
    </source>
</reference>
<dbReference type="OrthoDB" id="6784816at2759"/>
<accession>A0A482VIL9</accession>
<dbReference type="Proteomes" id="UP000292052">
    <property type="component" value="Unassembled WGS sequence"/>
</dbReference>
<dbReference type="EMBL" id="QDEB01097600">
    <property type="protein sequence ID" value="RZC32399.1"/>
    <property type="molecule type" value="Genomic_DNA"/>
</dbReference>
<keyword evidence="2" id="KW-1185">Reference proteome</keyword>
<gene>
    <name evidence="1" type="ORF">BDFB_003952</name>
</gene>
<evidence type="ECO:0000313" key="1">
    <source>
        <dbReference type="EMBL" id="RZC32399.1"/>
    </source>
</evidence>
<sequence>MSKTLVLTNKEFIKRKLYFVDKKSETNKTFFAPLPKVTKKFKWRMIYLNSDFSFLSFVRANYSIKYTDLMDVVKMSSNIKSTITLRNKEFSDHYKHPIFGIFCVPDYQDRLFVGPFMPLEKHNIETLRYLQGKLIDTQIFNKMVGKQIDEKGPMWLYETPPRPLLPNDIIIDITQDDDMDGTDDDVCIIDGNEETEDYEQDFIVESLLCPPFIEKLTLEELKAKKVNRYIITNIPHLGYFGACQRDSKAIEVFWPDDVRGYRFPNVTFAKNSLILYLSQIFCPVPKDFKINVIIMTHLDFESNTPVDPKYFTETKPYICGEFGIHEKDTVPSEVLEHHGVSSIDSFLKSNEHTEENDNKMIRLFGLFLMSNEELRKHPEPKNILQWASSEIYILKKLSENYESEKTDLRNIIRTNTSKIREMKRKAKIISAPSSGNTIRDTLVVTETIEINDSDEEDNQTTPAQPVFKKICSSGR</sequence>
<evidence type="ECO:0000313" key="2">
    <source>
        <dbReference type="Proteomes" id="UP000292052"/>
    </source>
</evidence>
<organism evidence="1 2">
    <name type="scientific">Asbolus verrucosus</name>
    <name type="common">Desert ironclad beetle</name>
    <dbReference type="NCBI Taxonomy" id="1661398"/>
    <lineage>
        <taxon>Eukaryota</taxon>
        <taxon>Metazoa</taxon>
        <taxon>Ecdysozoa</taxon>
        <taxon>Arthropoda</taxon>
        <taxon>Hexapoda</taxon>
        <taxon>Insecta</taxon>
        <taxon>Pterygota</taxon>
        <taxon>Neoptera</taxon>
        <taxon>Endopterygota</taxon>
        <taxon>Coleoptera</taxon>
        <taxon>Polyphaga</taxon>
        <taxon>Cucujiformia</taxon>
        <taxon>Tenebrionidae</taxon>
        <taxon>Pimeliinae</taxon>
        <taxon>Asbolus</taxon>
    </lineage>
</organism>